<evidence type="ECO:0000313" key="7">
    <source>
        <dbReference type="Proteomes" id="UP001432322"/>
    </source>
</evidence>
<evidence type="ECO:0000313" key="6">
    <source>
        <dbReference type="EMBL" id="GMT12323.1"/>
    </source>
</evidence>
<dbReference type="PANTHER" id="PTHR10459">
    <property type="entry name" value="DNA LIGASE"/>
    <property type="match status" value="1"/>
</dbReference>
<keyword evidence="1" id="KW-0328">Glycosyltransferase</keyword>
<dbReference type="SUPFAM" id="SSF142921">
    <property type="entry name" value="WGR domain-like"/>
    <property type="match status" value="1"/>
</dbReference>
<organism evidence="6 7">
    <name type="scientific">Pristionchus fissidentatus</name>
    <dbReference type="NCBI Taxonomy" id="1538716"/>
    <lineage>
        <taxon>Eukaryota</taxon>
        <taxon>Metazoa</taxon>
        <taxon>Ecdysozoa</taxon>
        <taxon>Nematoda</taxon>
        <taxon>Chromadorea</taxon>
        <taxon>Rhabditida</taxon>
        <taxon>Rhabditina</taxon>
        <taxon>Diplogasteromorpha</taxon>
        <taxon>Diplogasteroidea</taxon>
        <taxon>Neodiplogasteridae</taxon>
        <taxon>Pristionchus</taxon>
    </lineage>
</organism>
<dbReference type="EMBL" id="BTSY01000001">
    <property type="protein sequence ID" value="GMT12323.1"/>
    <property type="molecule type" value="Genomic_DNA"/>
</dbReference>
<reference evidence="6" key="1">
    <citation type="submission" date="2023-10" db="EMBL/GenBank/DDBJ databases">
        <title>Genome assembly of Pristionchus species.</title>
        <authorList>
            <person name="Yoshida K."/>
            <person name="Sommer R.J."/>
        </authorList>
    </citation>
    <scope>NUCLEOTIDE SEQUENCE</scope>
    <source>
        <strain evidence="6">RS5133</strain>
    </source>
</reference>
<dbReference type="Proteomes" id="UP001432322">
    <property type="component" value="Unassembled WGS sequence"/>
</dbReference>
<keyword evidence="7" id="KW-1185">Reference proteome</keyword>
<comment type="caution">
    <text evidence="6">The sequence shown here is derived from an EMBL/GenBank/DDBJ whole genome shotgun (WGS) entry which is preliminary data.</text>
</comment>
<gene>
    <name evidence="6" type="ORF">PFISCL1PPCAC_3620</name>
</gene>
<dbReference type="InterPro" id="IPR036930">
    <property type="entry name" value="WGR_dom_sf"/>
</dbReference>
<feature type="non-terminal residue" evidence="6">
    <location>
        <position position="92"/>
    </location>
</feature>
<sequence length="92" mass="10774">DKRKKGKKEEKKIKSQRVPNAKSGYEETGEIVECSDTQQLFKVLMNKTDLRGGLYGFHNFYKMELIKRKDTDLFILFTNWGRIGDSHGEFQV</sequence>
<dbReference type="GO" id="GO:0003950">
    <property type="term" value="F:NAD+ poly-ADP-ribosyltransferase activity"/>
    <property type="evidence" value="ECO:0007669"/>
    <property type="project" value="TreeGrafter"/>
</dbReference>
<dbReference type="GO" id="GO:0006302">
    <property type="term" value="P:double-strand break repair"/>
    <property type="evidence" value="ECO:0007669"/>
    <property type="project" value="TreeGrafter"/>
</dbReference>
<feature type="domain" description="WGR" evidence="5">
    <location>
        <begin position="28"/>
        <end position="92"/>
    </location>
</feature>
<dbReference type="GO" id="GO:0070212">
    <property type="term" value="P:protein poly-ADP-ribosylation"/>
    <property type="evidence" value="ECO:0007669"/>
    <property type="project" value="TreeGrafter"/>
</dbReference>
<keyword evidence="3" id="KW-0520">NAD</keyword>
<keyword evidence="2" id="KW-0808">Transferase</keyword>
<name>A0AAV5V1M4_9BILA</name>
<accession>A0AAV5V1M4</accession>
<evidence type="ECO:0000256" key="2">
    <source>
        <dbReference type="ARBA" id="ARBA00022679"/>
    </source>
</evidence>
<evidence type="ECO:0000256" key="1">
    <source>
        <dbReference type="ARBA" id="ARBA00022676"/>
    </source>
</evidence>
<dbReference type="InterPro" id="IPR050800">
    <property type="entry name" value="ARTD/PARP"/>
</dbReference>
<evidence type="ECO:0000256" key="3">
    <source>
        <dbReference type="ARBA" id="ARBA00023027"/>
    </source>
</evidence>
<proteinExistence type="predicted"/>
<evidence type="ECO:0000256" key="4">
    <source>
        <dbReference type="SAM" id="MobiDB-lite"/>
    </source>
</evidence>
<dbReference type="InterPro" id="IPR008893">
    <property type="entry name" value="WGR_domain"/>
</dbReference>
<dbReference type="GO" id="GO:0005730">
    <property type="term" value="C:nucleolus"/>
    <property type="evidence" value="ECO:0007669"/>
    <property type="project" value="TreeGrafter"/>
</dbReference>
<evidence type="ECO:0000259" key="5">
    <source>
        <dbReference type="PROSITE" id="PS51977"/>
    </source>
</evidence>
<feature type="non-terminal residue" evidence="6">
    <location>
        <position position="1"/>
    </location>
</feature>
<dbReference type="Pfam" id="PF05406">
    <property type="entry name" value="WGR"/>
    <property type="match status" value="1"/>
</dbReference>
<dbReference type="AlphaFoldDB" id="A0AAV5V1M4"/>
<dbReference type="PROSITE" id="PS51977">
    <property type="entry name" value="WGR"/>
    <property type="match status" value="1"/>
</dbReference>
<protein>
    <recommendedName>
        <fullName evidence="5">WGR domain-containing protein</fullName>
    </recommendedName>
</protein>
<dbReference type="GO" id="GO:1990404">
    <property type="term" value="F:NAD+-protein mono-ADP-ribosyltransferase activity"/>
    <property type="evidence" value="ECO:0007669"/>
    <property type="project" value="TreeGrafter"/>
</dbReference>
<dbReference type="PANTHER" id="PTHR10459:SF117">
    <property type="entry name" value="POLY [ADP-RIBOSE] POLYMERASE TANKYRASE"/>
    <property type="match status" value="1"/>
</dbReference>
<feature type="region of interest" description="Disordered" evidence="4">
    <location>
        <begin position="1"/>
        <end position="27"/>
    </location>
</feature>